<dbReference type="Proteomes" id="UP000254107">
    <property type="component" value="Unassembled WGS sequence"/>
</dbReference>
<accession>A0A378QFZ6</accession>
<organism evidence="2 3">
    <name type="scientific">Moraxella lacunata</name>
    <dbReference type="NCBI Taxonomy" id="477"/>
    <lineage>
        <taxon>Bacteria</taxon>
        <taxon>Pseudomonadati</taxon>
        <taxon>Pseudomonadota</taxon>
        <taxon>Gammaproteobacteria</taxon>
        <taxon>Moraxellales</taxon>
        <taxon>Moraxellaceae</taxon>
        <taxon>Moraxella</taxon>
    </lineage>
</organism>
<name>A0A378QFZ6_MORLA</name>
<proteinExistence type="predicted"/>
<dbReference type="AlphaFoldDB" id="A0A378QFZ6"/>
<protein>
    <submittedName>
        <fullName evidence="2">Uncharacterized protein</fullName>
    </submittedName>
</protein>
<evidence type="ECO:0000313" key="2">
    <source>
        <dbReference type="EMBL" id="STY99452.1"/>
    </source>
</evidence>
<keyword evidence="3" id="KW-1185">Reference proteome</keyword>
<gene>
    <name evidence="2" type="ORF">NCTC7911_00828</name>
</gene>
<evidence type="ECO:0000313" key="3">
    <source>
        <dbReference type="Proteomes" id="UP000254107"/>
    </source>
</evidence>
<feature type="compositionally biased region" description="Basic and acidic residues" evidence="1">
    <location>
        <begin position="106"/>
        <end position="119"/>
    </location>
</feature>
<sequence>MIFGCRGVLSTLINKVIKRACRTSPCKSVMYIKLFVKLSWQNAPYNMNTLSDCPPKIAQSRHILALAGIPLWAKRHSVVGQSRAEIIALPPVYDRLQPNPRLTHLLPDELPAKQHDKPKTTPNTKPTSDKAQISSAVDVRALLSPVSSSADNPPSADLAPSDIINKQPPQATPEPQRKLGGNTTDEQAQSTAQPPVQPNPITNLAQAQPFASPAHLDIRFALQGVRFGQWVLIVDMLLMSRDEQSLWQSLKNALSNQANHQPITAFYREIGYPLVKNEFRSDVELNPAQYTFDGFVIGLCVSPTHHQAVQVAFLTDTPTGVIAQTTQTLPSIRQMMTNPALKKQFWQTVVG</sequence>
<feature type="compositionally biased region" description="Polar residues" evidence="1">
    <location>
        <begin position="181"/>
        <end position="203"/>
    </location>
</feature>
<evidence type="ECO:0000256" key="1">
    <source>
        <dbReference type="SAM" id="MobiDB-lite"/>
    </source>
</evidence>
<dbReference type="EMBL" id="UGQC01000001">
    <property type="protein sequence ID" value="STY99452.1"/>
    <property type="molecule type" value="Genomic_DNA"/>
</dbReference>
<reference evidence="2 3" key="1">
    <citation type="submission" date="2018-06" db="EMBL/GenBank/DDBJ databases">
        <authorList>
            <consortium name="Pathogen Informatics"/>
            <person name="Doyle S."/>
        </authorList>
    </citation>
    <scope>NUCLEOTIDE SEQUENCE [LARGE SCALE GENOMIC DNA]</scope>
    <source>
        <strain evidence="2 3">NCTC7911</strain>
    </source>
</reference>
<feature type="region of interest" description="Disordered" evidence="1">
    <location>
        <begin position="99"/>
        <end position="203"/>
    </location>
</feature>